<evidence type="ECO:0000256" key="15">
    <source>
        <dbReference type="RuleBase" id="RU367007"/>
    </source>
</evidence>
<evidence type="ECO:0000313" key="18">
    <source>
        <dbReference type="EMBL" id="WFD48513.1"/>
    </source>
</evidence>
<feature type="region of interest" description="Disordered" evidence="16">
    <location>
        <begin position="849"/>
        <end position="892"/>
    </location>
</feature>
<evidence type="ECO:0000256" key="16">
    <source>
        <dbReference type="SAM" id="MobiDB-lite"/>
    </source>
</evidence>
<feature type="transmembrane region" description="Helical" evidence="15">
    <location>
        <begin position="157"/>
        <end position="178"/>
    </location>
</feature>
<evidence type="ECO:0000256" key="6">
    <source>
        <dbReference type="ARBA" id="ARBA00022679"/>
    </source>
</evidence>
<evidence type="ECO:0000256" key="3">
    <source>
        <dbReference type="ARBA" id="ARBA00007222"/>
    </source>
</evidence>
<comment type="pathway">
    <text evidence="2 15">Protein modification; protein glycosylation.</text>
</comment>
<gene>
    <name evidence="18" type="primary">PMT1</name>
    <name evidence="18" type="ORF">GLX27_003183</name>
</gene>
<feature type="transmembrane region" description="Helical" evidence="15">
    <location>
        <begin position="67"/>
        <end position="84"/>
    </location>
</feature>
<keyword evidence="19" id="KW-1185">Reference proteome</keyword>
<feature type="domain" description="MIR" evidence="17">
    <location>
        <begin position="504"/>
        <end position="559"/>
    </location>
</feature>
<feature type="transmembrane region" description="Helical" evidence="15">
    <location>
        <begin position="300"/>
        <end position="321"/>
    </location>
</feature>
<dbReference type="PANTHER" id="PTHR10050:SF50">
    <property type="entry name" value="DOLICHYL-PHOSPHATE-MANNOSE--PROTEIN MANNOSYLTRANSFERASE 1-RELATED"/>
    <property type="match status" value="1"/>
</dbReference>
<feature type="compositionally biased region" description="Polar residues" evidence="16">
    <location>
        <begin position="883"/>
        <end position="892"/>
    </location>
</feature>
<evidence type="ECO:0000256" key="5">
    <source>
        <dbReference type="ARBA" id="ARBA00022676"/>
    </source>
</evidence>
<name>A0ABY8EWA1_MALFU</name>
<protein>
    <recommendedName>
        <fullName evidence="4 15">Dolichyl-phosphate-mannose--protein mannosyltransferase</fullName>
        <ecNumber evidence="4 15">2.4.1.109</ecNumber>
    </recommendedName>
</protein>
<evidence type="ECO:0000256" key="1">
    <source>
        <dbReference type="ARBA" id="ARBA00004477"/>
    </source>
</evidence>
<feature type="transmembrane region" description="Helical" evidence="15">
    <location>
        <begin position="208"/>
        <end position="228"/>
    </location>
</feature>
<dbReference type="EC" id="2.4.1.109" evidence="4 15"/>
<dbReference type="SMART" id="SM00472">
    <property type="entry name" value="MIR"/>
    <property type="match status" value="3"/>
</dbReference>
<feature type="domain" description="MIR" evidence="17">
    <location>
        <begin position="430"/>
        <end position="492"/>
    </location>
</feature>
<dbReference type="GO" id="GO:0004169">
    <property type="term" value="F:dolichyl-phosphate-mannose-protein mannosyltransferase activity"/>
    <property type="evidence" value="ECO:0007669"/>
    <property type="project" value="UniProtKB-EC"/>
</dbReference>
<feature type="transmembrane region" description="Helical" evidence="15">
    <location>
        <begin position="700"/>
        <end position="721"/>
    </location>
</feature>
<comment type="similarity">
    <text evidence="3 15">Belongs to the glycosyltransferase 39 family.</text>
</comment>
<feature type="region of interest" description="Disordered" evidence="16">
    <location>
        <begin position="1"/>
        <end position="20"/>
    </location>
</feature>
<dbReference type="InterPro" id="IPR003342">
    <property type="entry name" value="ArnT-like_N"/>
</dbReference>
<reference evidence="18 19" key="1">
    <citation type="journal article" date="2020" name="Elife">
        <title>Loss of centromere function drives karyotype evolution in closely related Malassezia species.</title>
        <authorList>
            <person name="Sankaranarayanan S.R."/>
            <person name="Ianiri G."/>
            <person name="Coelho M.A."/>
            <person name="Reza M.H."/>
            <person name="Thimmappa B.C."/>
            <person name="Ganguly P."/>
            <person name="Vadnala R.N."/>
            <person name="Sun S."/>
            <person name="Siddharthan R."/>
            <person name="Tellgren-Roth C."/>
            <person name="Dawson T.L."/>
            <person name="Heitman J."/>
            <person name="Sanyal K."/>
        </authorList>
    </citation>
    <scope>NUCLEOTIDE SEQUENCE [LARGE SCALE GENOMIC DNA]</scope>
    <source>
        <strain evidence="18">CBS14141</strain>
    </source>
</reference>
<organism evidence="18 19">
    <name type="scientific">Malassezia furfur</name>
    <name type="common">Pityriasis versicolor infection agent</name>
    <name type="synonym">Pityrosporum furfur</name>
    <dbReference type="NCBI Taxonomy" id="55194"/>
    <lineage>
        <taxon>Eukaryota</taxon>
        <taxon>Fungi</taxon>
        <taxon>Dikarya</taxon>
        <taxon>Basidiomycota</taxon>
        <taxon>Ustilaginomycotina</taxon>
        <taxon>Malasseziomycetes</taxon>
        <taxon>Malasseziales</taxon>
        <taxon>Malasseziaceae</taxon>
        <taxon>Malassezia</taxon>
    </lineage>
</organism>
<evidence type="ECO:0000256" key="13">
    <source>
        <dbReference type="ARBA" id="ARBA00045085"/>
    </source>
</evidence>
<evidence type="ECO:0000256" key="9">
    <source>
        <dbReference type="ARBA" id="ARBA00022824"/>
    </source>
</evidence>
<feature type="compositionally biased region" description="Polar residues" evidence="16">
    <location>
        <begin position="858"/>
        <end position="876"/>
    </location>
</feature>
<keyword evidence="12" id="KW-0325">Glycoprotein</keyword>
<dbReference type="InterPro" id="IPR027005">
    <property type="entry name" value="PMT-like"/>
</dbReference>
<dbReference type="InterPro" id="IPR032421">
    <property type="entry name" value="PMT_4TMC"/>
</dbReference>
<feature type="transmembrane region" description="Helical" evidence="15">
    <location>
        <begin position="677"/>
        <end position="694"/>
    </location>
</feature>
<dbReference type="EMBL" id="CP046236">
    <property type="protein sequence ID" value="WFD48513.1"/>
    <property type="molecule type" value="Genomic_DNA"/>
</dbReference>
<keyword evidence="11 15" id="KW-0472">Membrane</keyword>
<comment type="catalytic activity">
    <reaction evidence="14 15">
        <text>a di-trans,poly-cis-dolichyl beta-D-mannosyl phosphate + L-seryl-[protein] = 3-O-(alpha-D-mannosyl)-L-seryl-[protein] + a di-trans,poly-cis-dolichyl phosphate + H(+)</text>
        <dbReference type="Rhea" id="RHEA:17377"/>
        <dbReference type="Rhea" id="RHEA-COMP:9863"/>
        <dbReference type="Rhea" id="RHEA-COMP:13546"/>
        <dbReference type="Rhea" id="RHEA-COMP:19498"/>
        <dbReference type="Rhea" id="RHEA-COMP:19501"/>
        <dbReference type="ChEBI" id="CHEBI:15378"/>
        <dbReference type="ChEBI" id="CHEBI:29999"/>
        <dbReference type="ChEBI" id="CHEBI:57683"/>
        <dbReference type="ChEBI" id="CHEBI:58211"/>
        <dbReference type="ChEBI" id="CHEBI:137321"/>
        <dbReference type="EC" id="2.4.1.109"/>
    </reaction>
</comment>
<dbReference type="Pfam" id="PF02815">
    <property type="entry name" value="MIR"/>
    <property type="match status" value="1"/>
</dbReference>
<dbReference type="SUPFAM" id="SSF82109">
    <property type="entry name" value="MIR domain"/>
    <property type="match status" value="1"/>
</dbReference>
<dbReference type="PROSITE" id="PS50919">
    <property type="entry name" value="MIR"/>
    <property type="match status" value="3"/>
</dbReference>
<feature type="domain" description="MIR" evidence="17">
    <location>
        <begin position="348"/>
        <end position="402"/>
    </location>
</feature>
<dbReference type="Proteomes" id="UP000818624">
    <property type="component" value="Chromosome 3"/>
</dbReference>
<feature type="transmembrane region" description="Helical" evidence="15">
    <location>
        <begin position="733"/>
        <end position="753"/>
    </location>
</feature>
<dbReference type="InterPro" id="IPR036300">
    <property type="entry name" value="MIR_dom_sf"/>
</dbReference>
<accession>A0ABY8EWA1</accession>
<keyword evidence="5 15" id="KW-0328">Glycosyltransferase</keyword>
<dbReference type="Gene3D" id="2.80.10.50">
    <property type="match status" value="1"/>
</dbReference>
<comment type="catalytic activity">
    <reaction evidence="13 15">
        <text>a di-trans,poly-cis-dolichyl beta-D-mannosyl phosphate + L-threonyl-[protein] = 3-O-(alpha-D-mannosyl)-L-threonyl-[protein] + a di-trans,poly-cis-dolichyl phosphate + H(+)</text>
        <dbReference type="Rhea" id="RHEA:53396"/>
        <dbReference type="Rhea" id="RHEA-COMP:11060"/>
        <dbReference type="Rhea" id="RHEA-COMP:13547"/>
        <dbReference type="Rhea" id="RHEA-COMP:19498"/>
        <dbReference type="Rhea" id="RHEA-COMP:19501"/>
        <dbReference type="ChEBI" id="CHEBI:15378"/>
        <dbReference type="ChEBI" id="CHEBI:30013"/>
        <dbReference type="ChEBI" id="CHEBI:57683"/>
        <dbReference type="ChEBI" id="CHEBI:58211"/>
        <dbReference type="ChEBI" id="CHEBI:137323"/>
        <dbReference type="EC" id="2.4.1.109"/>
    </reaction>
</comment>
<evidence type="ECO:0000256" key="4">
    <source>
        <dbReference type="ARBA" id="ARBA00012839"/>
    </source>
</evidence>
<dbReference type="Pfam" id="PF16192">
    <property type="entry name" value="PMT_4TMC"/>
    <property type="match status" value="1"/>
</dbReference>
<keyword evidence="9 15" id="KW-0256">Endoplasmic reticulum</keyword>
<evidence type="ECO:0000256" key="8">
    <source>
        <dbReference type="ARBA" id="ARBA00022737"/>
    </source>
</evidence>
<feature type="transmembrane region" description="Helical" evidence="15">
    <location>
        <begin position="635"/>
        <end position="656"/>
    </location>
</feature>
<evidence type="ECO:0000313" key="19">
    <source>
        <dbReference type="Proteomes" id="UP000818624"/>
    </source>
</evidence>
<proteinExistence type="inferred from homology"/>
<evidence type="ECO:0000256" key="14">
    <source>
        <dbReference type="ARBA" id="ARBA00045102"/>
    </source>
</evidence>
<dbReference type="PANTHER" id="PTHR10050">
    <property type="entry name" value="DOLICHYL-PHOSPHATE-MANNOSE--PROTEIN MANNOSYLTRANSFERASE"/>
    <property type="match status" value="1"/>
</dbReference>
<sequence>MDVVGRGAHGTMRVRQTHTPDIEARVPEAGGVSSAEREKLLAQGGAAGGAEREVPPRPLPGIQRGEYFALGIVLFVALFVRFWRLDRPSSVVFDEVHFGGFAAKYIRRTFFMDVHPPLAKLFITLAAWLHGFGGDFDFNEIGREYLVTPDSEPVPYVAMRMVGATFGFLTIPLAYFTLRGLHLRPASALLGTVLVTFENALVTQSRLILLDAPLVFFVAAALCAWVHFSNVDAHAPFTRVWWALLAATGAALGAVVSCKWVGLFTIAAIGVAVVVQLWYHLGNVRIPVRTVGAHVVARAVCLLGIPVVIYTLTFAVHFAVLSRAGSGDTFMSWPFRHTLQGHKTPDTLADVALGSRVRIQHYNTVGGYLHSHPHALQTGSKQQQVTLYPFFDDNNEWIVLKAPRDNEFAKDANGHAVAPDDEVSRFEHNVTHLADGMRIRLMHEQTRVRLHSHSNHRPPVSESDYQNEVSGYGFPDIQFGGDVNDDWFVEIERQEHHVPSRASDRVVALHTVFRLRHAQLGCYLYSHEVALPDWGFGQQEVTCNGSPTLPNSLWYIETNTHPVLEQDPKAWRVNYVLPTFWQKLIELNTAMWNVNKRLTDHHVYESRPSQWPLLRRGINFWTKHHRQVYLFGNPLIWALGTLSVALYVAVRVLLVLRAQRGYRDFANSTVVFYDRTCGLLALMWAMHYLPFWAMSRQLFLHHYLPALYISILLSAALFDLATGRLRPRVRLQAALLVAVLAALVFWRYSPIVYASRWTGEQCQRSIYVKTWDFNCVDFPDDPHEYDRYDSVVQNPNASAHAHPWLSKGADMLHRIAFPAPNAAQSKPATASGHRAFDLDASASANATTSPAYVPNMSGLDQAQRQQAMLQGTQSAVPNRAPDASSSRKPGEA</sequence>
<evidence type="ECO:0000256" key="2">
    <source>
        <dbReference type="ARBA" id="ARBA00004922"/>
    </source>
</evidence>
<comment type="function">
    <text evidence="15">Transfers mannose from Dol-P-mannose to Ser or Thr residues on proteins.</text>
</comment>
<keyword evidence="6 15" id="KW-0808">Transferase</keyword>
<evidence type="ECO:0000256" key="7">
    <source>
        <dbReference type="ARBA" id="ARBA00022692"/>
    </source>
</evidence>
<dbReference type="InterPro" id="IPR016093">
    <property type="entry name" value="MIR_motif"/>
</dbReference>
<keyword evidence="10 15" id="KW-1133">Transmembrane helix</keyword>
<evidence type="ECO:0000259" key="17">
    <source>
        <dbReference type="PROSITE" id="PS50919"/>
    </source>
</evidence>
<comment type="subcellular location">
    <subcellularLocation>
        <location evidence="1 15">Endoplasmic reticulum membrane</location>
        <topology evidence="1 15">Multi-pass membrane protein</topology>
    </subcellularLocation>
</comment>
<keyword evidence="7 15" id="KW-0812">Transmembrane</keyword>
<dbReference type="Pfam" id="PF02366">
    <property type="entry name" value="PMT"/>
    <property type="match status" value="1"/>
</dbReference>
<feature type="transmembrane region" description="Helical" evidence="15">
    <location>
        <begin position="240"/>
        <end position="256"/>
    </location>
</feature>
<evidence type="ECO:0000256" key="11">
    <source>
        <dbReference type="ARBA" id="ARBA00023136"/>
    </source>
</evidence>
<feature type="transmembrane region" description="Helical" evidence="15">
    <location>
        <begin position="262"/>
        <end position="279"/>
    </location>
</feature>
<evidence type="ECO:0000256" key="12">
    <source>
        <dbReference type="ARBA" id="ARBA00023180"/>
    </source>
</evidence>
<keyword evidence="8" id="KW-0677">Repeat</keyword>
<evidence type="ECO:0000256" key="10">
    <source>
        <dbReference type="ARBA" id="ARBA00022989"/>
    </source>
</evidence>